<feature type="domain" description="Glycosyltransferase subfamily 4-like N-terminal" evidence="2">
    <location>
        <begin position="12"/>
        <end position="176"/>
    </location>
</feature>
<keyword evidence="4" id="KW-1185">Reference proteome</keyword>
<dbReference type="Proteomes" id="UP000006061">
    <property type="component" value="Chromosome"/>
</dbReference>
<dbReference type="AlphaFoldDB" id="I4BV78"/>
<dbReference type="PANTHER" id="PTHR12526:SF630">
    <property type="entry name" value="GLYCOSYLTRANSFERASE"/>
    <property type="match status" value="1"/>
</dbReference>
<dbReference type="EMBL" id="CP003198">
    <property type="protein sequence ID" value="AFM21185.1"/>
    <property type="molecule type" value="Genomic_DNA"/>
</dbReference>
<reference evidence="4" key="1">
    <citation type="journal article" date="2013" name="Stand. Genomic Sci.">
        <title>Complete genome sequence of the moderate thermophile Anaerobaculum mobile type strain (NGA(T)).</title>
        <authorList>
            <person name="Mavromatis K."/>
            <person name="Stackebrandt E."/>
            <person name="Held B."/>
            <person name="Lapidus A."/>
            <person name="Nolan M."/>
            <person name="Lucas S."/>
            <person name="Hammon N."/>
            <person name="Deshpande S."/>
            <person name="Cheng J.F."/>
            <person name="Tapia R."/>
            <person name="Goodwin L.A."/>
            <person name="Pitluck S."/>
            <person name="Liolios K."/>
            <person name="Pagani I."/>
            <person name="Ivanova N."/>
            <person name="Mikhailova N."/>
            <person name="Huntemann M."/>
            <person name="Pati A."/>
            <person name="Chen A."/>
            <person name="Palaniappan K."/>
            <person name="Land M."/>
            <person name="Rohde M."/>
            <person name="Spring S."/>
            <person name="Goker M."/>
            <person name="Woyke T."/>
            <person name="Detter J.C."/>
            <person name="Bristow J."/>
            <person name="Eisen J.A."/>
            <person name="Markowitz V."/>
            <person name="Hugenholtz P."/>
            <person name="Klenk H.P."/>
            <person name="Kyrpides N.C."/>
        </authorList>
    </citation>
    <scope>NUCLEOTIDE SEQUENCE</scope>
    <source>
        <strain evidence="4">ATCC BAA-54 / DSM 13181 / NGA</strain>
    </source>
</reference>
<evidence type="ECO:0000313" key="4">
    <source>
        <dbReference type="Proteomes" id="UP000006061"/>
    </source>
</evidence>
<keyword evidence="3" id="KW-0808">Transferase</keyword>
<dbReference type="KEGG" id="amo:Anamo_0531"/>
<accession>I4BV78</accession>
<sequence>MNIVMCATFLQGGAGRVIYDLSNGLYRRGHRVLIFASKTEYQGYEHYEEYLQGLEAQDIRVLLCDSTFKRDIYQNINASMALRQLLIKEDIDVVHSHAAVPSMVAMIARSGLNRYIPILQTMHGWGTNKTPEQKKMDIFLLNCVDKVITVSQGDFLLLESLGVQATNIKIIYNGIPDQCSNMPEYDDLDWQRLISLKQSGVKIIGCIGTIGKRKNQALLISALKKIPPDRGKVIAVFIGDGNIEKLCQFANETGVGDKVVFTGYKKEASRFLKLIDILVLPSVSEGLPLSLVEGMREKVIRVGSNIPGINEVIADGETGFLFPSGDADSLARVLIHVLEMDDAEKKRIIDKAYADFKARFTLDAMIIKYLDIYNKLRS</sequence>
<dbReference type="STRING" id="891968.Anamo_0531"/>
<dbReference type="HOGENOM" id="CLU_009583_2_5_0"/>
<dbReference type="eggNOG" id="COG0297">
    <property type="taxonomic scope" value="Bacteria"/>
</dbReference>
<evidence type="ECO:0000259" key="1">
    <source>
        <dbReference type="Pfam" id="PF00534"/>
    </source>
</evidence>
<name>I4BV78_ACEMN</name>
<dbReference type="CDD" id="cd03801">
    <property type="entry name" value="GT4_PimA-like"/>
    <property type="match status" value="1"/>
</dbReference>
<dbReference type="Gene3D" id="3.40.50.2000">
    <property type="entry name" value="Glycogen Phosphorylase B"/>
    <property type="match status" value="2"/>
</dbReference>
<dbReference type="PANTHER" id="PTHR12526">
    <property type="entry name" value="GLYCOSYLTRANSFERASE"/>
    <property type="match status" value="1"/>
</dbReference>
<dbReference type="InterPro" id="IPR001296">
    <property type="entry name" value="Glyco_trans_1"/>
</dbReference>
<gene>
    <name evidence="3" type="ordered locus">Anamo_0531</name>
</gene>
<dbReference type="GO" id="GO:0016757">
    <property type="term" value="F:glycosyltransferase activity"/>
    <property type="evidence" value="ECO:0007669"/>
    <property type="project" value="InterPro"/>
</dbReference>
<dbReference type="Pfam" id="PF13439">
    <property type="entry name" value="Glyco_transf_4"/>
    <property type="match status" value="1"/>
</dbReference>
<dbReference type="Pfam" id="PF00534">
    <property type="entry name" value="Glycos_transf_1"/>
    <property type="match status" value="1"/>
</dbReference>
<proteinExistence type="predicted"/>
<dbReference type="PATRIC" id="fig|891968.3.peg.528"/>
<dbReference type="InterPro" id="IPR028098">
    <property type="entry name" value="Glyco_trans_4-like_N"/>
</dbReference>
<evidence type="ECO:0000259" key="2">
    <source>
        <dbReference type="Pfam" id="PF13439"/>
    </source>
</evidence>
<protein>
    <submittedName>
        <fullName evidence="3">Glycosyltransferase</fullName>
    </submittedName>
</protein>
<evidence type="ECO:0000313" key="3">
    <source>
        <dbReference type="EMBL" id="AFM21185.1"/>
    </source>
</evidence>
<dbReference type="SUPFAM" id="SSF53756">
    <property type="entry name" value="UDP-Glycosyltransferase/glycogen phosphorylase"/>
    <property type="match status" value="1"/>
</dbReference>
<feature type="domain" description="Glycosyl transferase family 1" evidence="1">
    <location>
        <begin position="195"/>
        <end position="353"/>
    </location>
</feature>
<organism evidence="3 4">
    <name type="scientific">Acetomicrobium mobile (strain ATCC BAA-54 / DSM 13181 / JCM 12221 / NGA)</name>
    <name type="common">Anaerobaculum mobile</name>
    <dbReference type="NCBI Taxonomy" id="891968"/>
    <lineage>
        <taxon>Bacteria</taxon>
        <taxon>Thermotogati</taxon>
        <taxon>Synergistota</taxon>
        <taxon>Synergistia</taxon>
        <taxon>Synergistales</taxon>
        <taxon>Acetomicrobiaceae</taxon>
        <taxon>Acetomicrobium</taxon>
    </lineage>
</organism>